<feature type="compositionally biased region" description="Basic and acidic residues" evidence="1">
    <location>
        <begin position="33"/>
        <end position="42"/>
    </location>
</feature>
<proteinExistence type="predicted"/>
<organism evidence="2">
    <name type="scientific">uncultured Solirubrobacteraceae bacterium</name>
    <dbReference type="NCBI Taxonomy" id="1162706"/>
    <lineage>
        <taxon>Bacteria</taxon>
        <taxon>Bacillati</taxon>
        <taxon>Actinomycetota</taxon>
        <taxon>Thermoleophilia</taxon>
        <taxon>Solirubrobacterales</taxon>
        <taxon>Solirubrobacteraceae</taxon>
        <taxon>environmental samples</taxon>
    </lineage>
</organism>
<accession>A0A6J4SBL5</accession>
<feature type="non-terminal residue" evidence="2">
    <location>
        <position position="75"/>
    </location>
</feature>
<feature type="non-terminal residue" evidence="2">
    <location>
        <position position="1"/>
    </location>
</feature>
<gene>
    <name evidence="2" type="ORF">AVDCRST_MAG30-1281</name>
</gene>
<reference evidence="2" key="1">
    <citation type="submission" date="2020-02" db="EMBL/GenBank/DDBJ databases">
        <authorList>
            <person name="Meier V. D."/>
        </authorList>
    </citation>
    <scope>NUCLEOTIDE SEQUENCE</scope>
    <source>
        <strain evidence="2">AVDCRST_MAG30</strain>
    </source>
</reference>
<protein>
    <submittedName>
        <fullName evidence="2">Uncharacterized protein</fullName>
    </submittedName>
</protein>
<feature type="region of interest" description="Disordered" evidence="1">
    <location>
        <begin position="1"/>
        <end position="75"/>
    </location>
</feature>
<dbReference type="AlphaFoldDB" id="A0A6J4SBL5"/>
<dbReference type="EMBL" id="CADCVS010000188">
    <property type="protein sequence ID" value="CAA9489486.1"/>
    <property type="molecule type" value="Genomic_DNA"/>
</dbReference>
<evidence type="ECO:0000313" key="2">
    <source>
        <dbReference type="EMBL" id="CAA9489486.1"/>
    </source>
</evidence>
<evidence type="ECO:0000256" key="1">
    <source>
        <dbReference type="SAM" id="MobiDB-lite"/>
    </source>
</evidence>
<sequence length="75" mass="8655">GDAHEPHQLWGPAARRHRSSRAPRPPRTPGQSVHRDPRQPRERARRTRNRCETARRLRTGSHQVAHRGPLAHDVV</sequence>
<name>A0A6J4SBL5_9ACTN</name>